<evidence type="ECO:0000313" key="2">
    <source>
        <dbReference type="Proteomes" id="UP000198844"/>
    </source>
</evidence>
<sequence>MSANMGWWTMFTIYPKVGGGMWRWRQSICLTGTTAGSPMSCWQDSASGSPSGRTVCAEFQEYSSRAVSGATKNAP</sequence>
<dbReference type="Proteomes" id="UP000198844">
    <property type="component" value="Unassembled WGS sequence"/>
</dbReference>
<dbReference type="EMBL" id="FPBH01000011">
    <property type="protein sequence ID" value="SFU14758.1"/>
    <property type="molecule type" value="Genomic_DNA"/>
</dbReference>
<protein>
    <submittedName>
        <fullName evidence="1">Uncharacterized protein</fullName>
    </submittedName>
</protein>
<evidence type="ECO:0000313" key="1">
    <source>
        <dbReference type="EMBL" id="SFU14758.1"/>
    </source>
</evidence>
<organism evidence="1 2">
    <name type="scientific">Paraburkholderia aspalathi</name>
    <dbReference type="NCBI Taxonomy" id="1324617"/>
    <lineage>
        <taxon>Bacteria</taxon>
        <taxon>Pseudomonadati</taxon>
        <taxon>Pseudomonadota</taxon>
        <taxon>Betaproteobacteria</taxon>
        <taxon>Burkholderiales</taxon>
        <taxon>Burkholderiaceae</taxon>
        <taxon>Paraburkholderia</taxon>
    </lineage>
</organism>
<gene>
    <name evidence="1" type="ORF">SAMN05192563_1011149</name>
</gene>
<accession>A0A1I7DST6</accession>
<reference evidence="1 2" key="1">
    <citation type="submission" date="2016-10" db="EMBL/GenBank/DDBJ databases">
        <authorList>
            <person name="de Groot N.N."/>
        </authorList>
    </citation>
    <scope>NUCLEOTIDE SEQUENCE [LARGE SCALE GENOMIC DNA]</scope>
    <source>
        <strain evidence="1 2">LMG 27731</strain>
    </source>
</reference>
<dbReference type="AlphaFoldDB" id="A0A1I7DST6"/>
<proteinExistence type="predicted"/>
<name>A0A1I7DST6_9BURK</name>